<evidence type="ECO:0000313" key="2">
    <source>
        <dbReference type="EMBL" id="MBK7953671.1"/>
    </source>
</evidence>
<organism evidence="2 3">
    <name type="scientific">Candidatus Accumulibacter affinis</name>
    <dbReference type="NCBI Taxonomy" id="2954384"/>
    <lineage>
        <taxon>Bacteria</taxon>
        <taxon>Pseudomonadati</taxon>
        <taxon>Pseudomonadota</taxon>
        <taxon>Betaproteobacteria</taxon>
        <taxon>Candidatus Accumulibacter</taxon>
    </lineage>
</organism>
<evidence type="ECO:0000313" key="3">
    <source>
        <dbReference type="Proteomes" id="UP000706151"/>
    </source>
</evidence>
<reference evidence="2 3" key="1">
    <citation type="submission" date="2020-10" db="EMBL/GenBank/DDBJ databases">
        <title>Connecting structure to function with the recovery of over 1000 high-quality activated sludge metagenome-assembled genomes encoding full-length rRNA genes using long-read sequencing.</title>
        <authorList>
            <person name="Singleton C.M."/>
            <person name="Petriglieri F."/>
            <person name="Kristensen J.M."/>
            <person name="Kirkegaard R.H."/>
            <person name="Michaelsen T.Y."/>
            <person name="Andersen M.H."/>
            <person name="Karst S.M."/>
            <person name="Dueholm M.S."/>
            <person name="Nielsen P.H."/>
            <person name="Albertsen M."/>
        </authorList>
    </citation>
    <scope>NUCLEOTIDE SEQUENCE [LARGE SCALE GENOMIC DNA]</scope>
    <source>
        <strain evidence="2">Fred_18-Q3-R57-64_BAT3C.720</strain>
    </source>
</reference>
<dbReference type="Pfam" id="PF13271">
    <property type="entry name" value="DUF4062"/>
    <property type="match status" value="1"/>
</dbReference>
<dbReference type="Proteomes" id="UP000706151">
    <property type="component" value="Unassembled WGS sequence"/>
</dbReference>
<comment type="caution">
    <text evidence="2">The sequence shown here is derived from an EMBL/GenBank/DDBJ whole genome shotgun (WGS) entry which is preliminary data.</text>
</comment>
<proteinExistence type="predicted"/>
<evidence type="ECO:0000259" key="1">
    <source>
        <dbReference type="Pfam" id="PF13271"/>
    </source>
</evidence>
<sequence length="573" mass="62373">MSKLVYLSSTLADLASFRDEAMRALVKAGYRVKDSYRASPQPPADQCLADVRAADIYLGIFAGRYGYCPDGHGGKSITELEYREAVRTGKQCFLFIRPLDDIPGKDLDSAKGEYEADTKLRALREELQSRHTCALVSSPTDLALSITQALPRVEEDRADDSRRGGMFNETAPHPGQLNIGLLIVGIRGCAEASLERLCGALPAEWQPGSALFAPEPGQAGADRLAVDRSLSRARCVALHLSPPGLSRLRENPAAGEALVKMLAARLGSYTLLLEGVQPADLPATWPPAAASFSVGEWLASGVSAVGGELGRLIEAFPEATPTSRDVRDPRLVGLAYSVLAMTRDEARAVADRPELVREELGRQPYEFLVSVIAGLTGRGDWVGRYGACRHDWQPFGNGSVKELLEELVETINAQRIVPRRDQSALLGNHIRLRYYPFEPEAFRQDAPDWPLLAAMRGRGCLVLVDELSTLHPSLYGKGNVFLSDPAVTVATLSSLDPAVCSLEALIDSPLKIDTLVDRFSNKLDLRCELAINSRARARRWLRLSLPEALAGSEAQGADPNRREEFRKGLLGGL</sequence>
<protein>
    <submittedName>
        <fullName evidence="2">DUF4062 domain-containing protein</fullName>
    </submittedName>
</protein>
<accession>A0A935T8I4</accession>
<name>A0A935T8I4_9PROT</name>
<dbReference type="InterPro" id="IPR025139">
    <property type="entry name" value="DUF4062"/>
</dbReference>
<feature type="domain" description="DUF4062" evidence="1">
    <location>
        <begin position="5"/>
        <end position="85"/>
    </location>
</feature>
<dbReference type="EMBL" id="JADJOT010000006">
    <property type="protein sequence ID" value="MBK7953671.1"/>
    <property type="molecule type" value="Genomic_DNA"/>
</dbReference>
<dbReference type="AlphaFoldDB" id="A0A935T8I4"/>
<gene>
    <name evidence="2" type="ORF">IPK02_06710</name>
</gene>